<protein>
    <submittedName>
        <fullName evidence="1">Uncharacterized protein</fullName>
    </submittedName>
</protein>
<proteinExistence type="predicted"/>
<dbReference type="Proteomes" id="UP001596542">
    <property type="component" value="Unassembled WGS sequence"/>
</dbReference>
<name>A0ABW2I915_9BURK</name>
<evidence type="ECO:0000313" key="1">
    <source>
        <dbReference type="EMBL" id="MFC7287515.1"/>
    </source>
</evidence>
<accession>A0ABW2I915</accession>
<keyword evidence="2" id="KW-1185">Reference proteome</keyword>
<evidence type="ECO:0000313" key="2">
    <source>
        <dbReference type="Proteomes" id="UP001596542"/>
    </source>
</evidence>
<gene>
    <name evidence="1" type="ORF">ACFQPC_05630</name>
</gene>
<organism evidence="1 2">
    <name type="scientific">Herminiimonas glaciei</name>
    <dbReference type="NCBI Taxonomy" id="523788"/>
    <lineage>
        <taxon>Bacteria</taxon>
        <taxon>Pseudomonadati</taxon>
        <taxon>Pseudomonadota</taxon>
        <taxon>Betaproteobacteria</taxon>
        <taxon>Burkholderiales</taxon>
        <taxon>Oxalobacteraceae</taxon>
        <taxon>Herminiimonas</taxon>
    </lineage>
</organism>
<sequence length="119" mass="13380">MKTHDTGITCKPIAVSNEDGTMRVLHPLLASRSRRLTHWLAVQLGVERPHDAGLWLQRLFIRPKKAVTLSIHQVPDPLHVLGVRLGLKRRNGKTRQGGDKLSLQPAPAHHTEIEQRFVA</sequence>
<dbReference type="EMBL" id="JBHTBU010000001">
    <property type="protein sequence ID" value="MFC7287515.1"/>
    <property type="molecule type" value="Genomic_DNA"/>
</dbReference>
<comment type="caution">
    <text evidence="1">The sequence shown here is derived from an EMBL/GenBank/DDBJ whole genome shotgun (WGS) entry which is preliminary data.</text>
</comment>
<reference evidence="2" key="1">
    <citation type="journal article" date="2019" name="Int. J. Syst. Evol. Microbiol.">
        <title>The Global Catalogue of Microorganisms (GCM) 10K type strain sequencing project: providing services to taxonomists for standard genome sequencing and annotation.</title>
        <authorList>
            <consortium name="The Broad Institute Genomics Platform"/>
            <consortium name="The Broad Institute Genome Sequencing Center for Infectious Disease"/>
            <person name="Wu L."/>
            <person name="Ma J."/>
        </authorList>
    </citation>
    <scope>NUCLEOTIDE SEQUENCE [LARGE SCALE GENOMIC DNA]</scope>
    <source>
        <strain evidence="2">KACC 12508</strain>
    </source>
</reference>
<dbReference type="RefSeq" id="WP_382270679.1">
    <property type="nucleotide sequence ID" value="NZ_JBHTBU010000001.1"/>
</dbReference>